<comment type="similarity">
    <text evidence="3">Belongs to the MnmA/TRMU family.</text>
</comment>
<keyword evidence="7" id="KW-0819">tRNA processing</keyword>
<keyword evidence="9" id="KW-0067">ATP-binding</keyword>
<name>A0A914ZFM5_PARUN</name>
<dbReference type="InterPro" id="IPR004506">
    <property type="entry name" value="MnmA-like"/>
</dbReference>
<accession>A0A914ZFM5</accession>
<comment type="subcellular location">
    <subcellularLocation>
        <location evidence="2">Mitochondrion</location>
    </subcellularLocation>
</comment>
<keyword evidence="11" id="KW-1015">Disulfide bond</keyword>
<dbReference type="EC" id="2.8.1.14" evidence="4"/>
<dbReference type="GO" id="GO:0061708">
    <property type="term" value="F:tRNA-5-taurinomethyluridine 2-sulfurtransferase"/>
    <property type="evidence" value="ECO:0007669"/>
    <property type="project" value="UniProtKB-EC"/>
</dbReference>
<keyword evidence="6" id="KW-0808">Transferase</keyword>
<evidence type="ECO:0000256" key="2">
    <source>
        <dbReference type="ARBA" id="ARBA00004173"/>
    </source>
</evidence>
<dbReference type="PANTHER" id="PTHR11933:SF5">
    <property type="entry name" value="MITOCHONDRIAL TRNA-SPECIFIC 2-THIOURIDYLASE 1"/>
    <property type="match status" value="1"/>
</dbReference>
<feature type="domain" description="tRNA-specific 2-thiouridylase MnmA-like central" evidence="14">
    <location>
        <begin position="219"/>
        <end position="283"/>
    </location>
</feature>
<dbReference type="GO" id="GO:0005524">
    <property type="term" value="F:ATP binding"/>
    <property type="evidence" value="ECO:0007669"/>
    <property type="project" value="UniProtKB-KW"/>
</dbReference>
<evidence type="ECO:0000256" key="9">
    <source>
        <dbReference type="ARBA" id="ARBA00022840"/>
    </source>
</evidence>
<keyword evidence="5" id="KW-0820">tRNA-binding</keyword>
<dbReference type="Pfam" id="PF20258">
    <property type="entry name" value="tRNA_Me_trans_C"/>
    <property type="match status" value="1"/>
</dbReference>
<dbReference type="InterPro" id="IPR023382">
    <property type="entry name" value="MnmA-like_central_sf"/>
</dbReference>
<dbReference type="Proteomes" id="UP000887569">
    <property type="component" value="Unplaced"/>
</dbReference>
<organism evidence="15 16">
    <name type="scientific">Parascaris univalens</name>
    <name type="common">Nematode worm</name>
    <dbReference type="NCBI Taxonomy" id="6257"/>
    <lineage>
        <taxon>Eukaryota</taxon>
        <taxon>Metazoa</taxon>
        <taxon>Ecdysozoa</taxon>
        <taxon>Nematoda</taxon>
        <taxon>Chromadorea</taxon>
        <taxon>Rhabditida</taxon>
        <taxon>Spirurina</taxon>
        <taxon>Ascaridomorpha</taxon>
        <taxon>Ascaridoidea</taxon>
        <taxon>Ascarididae</taxon>
        <taxon>Parascaris</taxon>
    </lineage>
</organism>
<keyword evidence="8" id="KW-0547">Nucleotide-binding</keyword>
<keyword evidence="10" id="KW-0694">RNA-binding</keyword>
<dbReference type="GO" id="GO:0005739">
    <property type="term" value="C:mitochondrion"/>
    <property type="evidence" value="ECO:0007669"/>
    <property type="project" value="UniProtKB-SubCell"/>
</dbReference>
<evidence type="ECO:0000256" key="1">
    <source>
        <dbReference type="ARBA" id="ARBA00003986"/>
    </source>
</evidence>
<dbReference type="GO" id="GO:0002143">
    <property type="term" value="P:tRNA wobble position uridine thiolation"/>
    <property type="evidence" value="ECO:0007669"/>
    <property type="project" value="TreeGrafter"/>
</dbReference>
<proteinExistence type="inferred from homology"/>
<dbReference type="NCBIfam" id="NF001138">
    <property type="entry name" value="PRK00143.1"/>
    <property type="match status" value="1"/>
</dbReference>
<evidence type="ECO:0000259" key="13">
    <source>
        <dbReference type="Pfam" id="PF20258"/>
    </source>
</evidence>
<evidence type="ECO:0000256" key="10">
    <source>
        <dbReference type="ARBA" id="ARBA00022884"/>
    </source>
</evidence>
<dbReference type="Gene3D" id="2.40.30.10">
    <property type="entry name" value="Translation factors"/>
    <property type="match status" value="1"/>
</dbReference>
<evidence type="ECO:0000256" key="3">
    <source>
        <dbReference type="ARBA" id="ARBA00006191"/>
    </source>
</evidence>
<dbReference type="Pfam" id="PF03054">
    <property type="entry name" value="tRNA_Me_trans"/>
    <property type="match status" value="1"/>
</dbReference>
<evidence type="ECO:0000256" key="12">
    <source>
        <dbReference type="ARBA" id="ARBA00049564"/>
    </source>
</evidence>
<dbReference type="Gene3D" id="3.40.50.620">
    <property type="entry name" value="HUPs"/>
    <property type="match status" value="1"/>
</dbReference>
<evidence type="ECO:0000256" key="7">
    <source>
        <dbReference type="ARBA" id="ARBA00022694"/>
    </source>
</evidence>
<protein>
    <recommendedName>
        <fullName evidence="4">tRNA-5-taurinomethyluridine 2-sulfurtransferase</fullName>
        <ecNumber evidence="4">2.8.1.14</ecNumber>
    </recommendedName>
</protein>
<evidence type="ECO:0000256" key="5">
    <source>
        <dbReference type="ARBA" id="ARBA00022555"/>
    </source>
</evidence>
<evidence type="ECO:0000256" key="6">
    <source>
        <dbReference type="ARBA" id="ARBA00022679"/>
    </source>
</evidence>
<dbReference type="AlphaFoldDB" id="A0A914ZFM5"/>
<dbReference type="CDD" id="cd01998">
    <property type="entry name" value="MnmA_TRMU-like"/>
    <property type="match status" value="1"/>
</dbReference>
<dbReference type="PANTHER" id="PTHR11933">
    <property type="entry name" value="TRNA 5-METHYLAMINOMETHYL-2-THIOURIDYLATE -METHYLTRANSFERASE"/>
    <property type="match status" value="1"/>
</dbReference>
<evidence type="ECO:0000256" key="11">
    <source>
        <dbReference type="ARBA" id="ARBA00023157"/>
    </source>
</evidence>
<dbReference type="WBParaSite" id="PgB02X_g038_t01">
    <property type="protein sequence ID" value="PgB02X_g038_t01"/>
    <property type="gene ID" value="PgB02X_g038"/>
</dbReference>
<sequence length="382" mass="42929">MMSVVRRIACAMSGGVDSAVAALLLKRRGFDVVGVYMVNWDHMEEGVNDCPRTKDEADAGKVCDRLGIEFNIVDFTREYWNDVFVNMLENYRRGLTVVSDVMCNRIVKFDHLHRYAFQKLSVDAVATGHFARTNLGDFLERRSVTNVARLLMSADPLKDQTYFLSTLTQKQLRRSMFPVGSMTKPQVRQLAASANLAEVLNKPESMGICFIGKRKSFDAFLDQYIEPVNGLIRNVDTGRVIGEHRGIHHFTLGKRIRLPPEVIQSPLGFFVASTDFASQTVWACEGSLHPLLFATEFVVSEPEWIAESPLMKSESVLVDFRCQRTHPAFECILSRLENGFLKVVPRNPIRAAAPGQTCVFYLSDECLGSGRIENVTATLAHR</sequence>
<dbReference type="InterPro" id="IPR046885">
    <property type="entry name" value="MnmA-like_C"/>
</dbReference>
<dbReference type="GO" id="GO:0000049">
    <property type="term" value="F:tRNA binding"/>
    <property type="evidence" value="ECO:0007669"/>
    <property type="project" value="UniProtKB-KW"/>
</dbReference>
<dbReference type="NCBIfam" id="TIGR00420">
    <property type="entry name" value="trmU"/>
    <property type="match status" value="1"/>
</dbReference>
<reference evidence="16" key="1">
    <citation type="submission" date="2022-11" db="UniProtKB">
        <authorList>
            <consortium name="WormBaseParasite"/>
        </authorList>
    </citation>
    <scope>IDENTIFICATION</scope>
</reference>
<dbReference type="SUPFAM" id="SSF52402">
    <property type="entry name" value="Adenine nucleotide alpha hydrolases-like"/>
    <property type="match status" value="1"/>
</dbReference>
<evidence type="ECO:0000256" key="8">
    <source>
        <dbReference type="ARBA" id="ARBA00022741"/>
    </source>
</evidence>
<evidence type="ECO:0000313" key="15">
    <source>
        <dbReference type="Proteomes" id="UP000887569"/>
    </source>
</evidence>
<dbReference type="FunFam" id="3.40.50.620:FF:000104">
    <property type="entry name" value="Mitochondrial tRNA-specific 2-thiouridylase 1"/>
    <property type="match status" value="1"/>
</dbReference>
<dbReference type="InterPro" id="IPR046884">
    <property type="entry name" value="MnmA-like_central"/>
</dbReference>
<dbReference type="Pfam" id="PF20259">
    <property type="entry name" value="tRNA_Me_trans_M"/>
    <property type="match status" value="1"/>
</dbReference>
<comment type="catalytic activity">
    <reaction evidence="12">
        <text>5-taurinomethyluridine(34) in tRNA + S-sulfanyl-L-cysteinyl-[protein] + AH2 + ATP = 5-taurinomethyl-2-thiouridine(34) in tRNA + L-cysteinyl-[protein] + A + AMP + diphosphate + H(+)</text>
        <dbReference type="Rhea" id="RHEA:47040"/>
        <dbReference type="Rhea" id="RHEA-COMP:10131"/>
        <dbReference type="Rhea" id="RHEA-COMP:11726"/>
        <dbReference type="Rhea" id="RHEA-COMP:11732"/>
        <dbReference type="Rhea" id="RHEA-COMP:11733"/>
        <dbReference type="ChEBI" id="CHEBI:13193"/>
        <dbReference type="ChEBI" id="CHEBI:15378"/>
        <dbReference type="ChEBI" id="CHEBI:17499"/>
        <dbReference type="ChEBI" id="CHEBI:29950"/>
        <dbReference type="ChEBI" id="CHEBI:30616"/>
        <dbReference type="ChEBI" id="CHEBI:33019"/>
        <dbReference type="ChEBI" id="CHEBI:61963"/>
        <dbReference type="ChEBI" id="CHEBI:87171"/>
        <dbReference type="ChEBI" id="CHEBI:87172"/>
        <dbReference type="ChEBI" id="CHEBI:456215"/>
        <dbReference type="EC" id="2.8.1.14"/>
    </reaction>
</comment>
<evidence type="ECO:0000259" key="14">
    <source>
        <dbReference type="Pfam" id="PF20259"/>
    </source>
</evidence>
<evidence type="ECO:0000313" key="16">
    <source>
        <dbReference type="WBParaSite" id="PgB02X_g038_t01"/>
    </source>
</evidence>
<keyword evidence="15" id="KW-1185">Reference proteome</keyword>
<dbReference type="Gene3D" id="2.30.30.280">
    <property type="entry name" value="Adenine nucleotide alpha hydrolases-like domains"/>
    <property type="match status" value="1"/>
</dbReference>
<comment type="function">
    <text evidence="1">Catalyzes the 2-thiolation of uridine at the wobble position (U34) of mitochondrial tRNA(Lys), tRNA(Glu) and tRNA(Gln). Required for the formation of 5-taurinomethyl-2-thiouridine (tm5s2U) of mitochondrial tRNA(Lys), tRNA(Glu), and tRNA(Gln) at the wobble position. ATP is required to activate the C2 atom of the wobble base.</text>
</comment>
<feature type="domain" description="tRNA-specific 2-thiouridylase MnmA-like C-terminal" evidence="13">
    <location>
        <begin position="295"/>
        <end position="372"/>
    </location>
</feature>
<dbReference type="InterPro" id="IPR014729">
    <property type="entry name" value="Rossmann-like_a/b/a_fold"/>
</dbReference>
<evidence type="ECO:0000256" key="4">
    <source>
        <dbReference type="ARBA" id="ARBA00011953"/>
    </source>
</evidence>